<evidence type="ECO:0000256" key="1">
    <source>
        <dbReference type="SAM" id="MobiDB-lite"/>
    </source>
</evidence>
<dbReference type="Pfam" id="PF03721">
    <property type="entry name" value="UDPG_MGDP_dh_N"/>
    <property type="match status" value="1"/>
</dbReference>
<dbReference type="InterPro" id="IPR036291">
    <property type="entry name" value="NAD(P)-bd_dom_sf"/>
</dbReference>
<name>A0ABX1S9Z7_9PSEU</name>
<dbReference type="RefSeq" id="WP_169381841.1">
    <property type="nucleotide sequence ID" value="NZ_JAAXLA010000022.1"/>
</dbReference>
<organism evidence="3 4">
    <name type="scientific">Pseudonocardia acidicola</name>
    <dbReference type="NCBI Taxonomy" id="2724939"/>
    <lineage>
        <taxon>Bacteria</taxon>
        <taxon>Bacillati</taxon>
        <taxon>Actinomycetota</taxon>
        <taxon>Actinomycetes</taxon>
        <taxon>Pseudonocardiales</taxon>
        <taxon>Pseudonocardiaceae</taxon>
        <taxon>Pseudonocardia</taxon>
    </lineage>
</organism>
<dbReference type="Proteomes" id="UP000820669">
    <property type="component" value="Unassembled WGS sequence"/>
</dbReference>
<gene>
    <name evidence="3" type="ORF">HF526_13890</name>
</gene>
<feature type="compositionally biased region" description="Low complexity" evidence="1">
    <location>
        <begin position="7"/>
        <end position="19"/>
    </location>
</feature>
<sequence>MFARSIAAAGTGHAGLTTGSRSASLGHRVACADIDTTRVDQPATGEVGIRGPGSAELAREGQVAGHPMRDAPSGRAGGA</sequence>
<feature type="domain" description="UDP-glucose/GDP-mannose dehydrogenase N-terminal" evidence="2">
    <location>
        <begin position="6"/>
        <end position="61"/>
    </location>
</feature>
<feature type="region of interest" description="Disordered" evidence="1">
    <location>
        <begin position="42"/>
        <end position="79"/>
    </location>
</feature>
<evidence type="ECO:0000259" key="2">
    <source>
        <dbReference type="Pfam" id="PF03721"/>
    </source>
</evidence>
<dbReference type="Gene3D" id="3.40.50.720">
    <property type="entry name" value="NAD(P)-binding Rossmann-like Domain"/>
    <property type="match status" value="1"/>
</dbReference>
<evidence type="ECO:0000313" key="4">
    <source>
        <dbReference type="Proteomes" id="UP000820669"/>
    </source>
</evidence>
<reference evidence="3 4" key="1">
    <citation type="submission" date="2020-04" db="EMBL/GenBank/DDBJ databases">
        <authorList>
            <person name="Klaysubun C."/>
            <person name="Duangmal K."/>
            <person name="Lipun K."/>
        </authorList>
    </citation>
    <scope>NUCLEOTIDE SEQUENCE [LARGE SCALE GENOMIC DNA]</scope>
    <source>
        <strain evidence="3 4">K10HN5</strain>
    </source>
</reference>
<dbReference type="SUPFAM" id="SSF51735">
    <property type="entry name" value="NAD(P)-binding Rossmann-fold domains"/>
    <property type="match status" value="1"/>
</dbReference>
<feature type="region of interest" description="Disordered" evidence="1">
    <location>
        <begin position="1"/>
        <end position="25"/>
    </location>
</feature>
<dbReference type="InterPro" id="IPR001732">
    <property type="entry name" value="UDP-Glc/GDP-Man_DH_N"/>
</dbReference>
<accession>A0ABX1S9Z7</accession>
<protein>
    <recommendedName>
        <fullName evidence="2">UDP-glucose/GDP-mannose dehydrogenase N-terminal domain-containing protein</fullName>
    </recommendedName>
</protein>
<keyword evidence="4" id="KW-1185">Reference proteome</keyword>
<evidence type="ECO:0000313" key="3">
    <source>
        <dbReference type="EMBL" id="NMH98391.1"/>
    </source>
</evidence>
<dbReference type="EMBL" id="JAAXLA010000022">
    <property type="protein sequence ID" value="NMH98391.1"/>
    <property type="molecule type" value="Genomic_DNA"/>
</dbReference>
<proteinExistence type="predicted"/>
<comment type="caution">
    <text evidence="3">The sequence shown here is derived from an EMBL/GenBank/DDBJ whole genome shotgun (WGS) entry which is preliminary data.</text>
</comment>